<reference evidence="3 4" key="1">
    <citation type="submission" date="2020-04" db="EMBL/GenBank/DDBJ databases">
        <title>Usitatibacter rugosus gen. nov., sp. nov. and Usitatibacter palustris sp. nov., novel members of Usitatibacteraceae fam. nov. within the order Nitrosomonadales isolated from soil.</title>
        <authorList>
            <person name="Huber K.J."/>
            <person name="Neumann-Schaal M."/>
            <person name="Geppert A."/>
            <person name="Luckner M."/>
            <person name="Wanner G."/>
            <person name="Overmann J."/>
        </authorList>
    </citation>
    <scope>NUCLEOTIDE SEQUENCE [LARGE SCALE GENOMIC DNA]</scope>
    <source>
        <strain evidence="3 4">Swamp67</strain>
    </source>
</reference>
<proteinExistence type="predicted"/>
<evidence type="ECO:0000313" key="4">
    <source>
        <dbReference type="Proteomes" id="UP000503096"/>
    </source>
</evidence>
<dbReference type="RefSeq" id="WP_171164189.1">
    <property type="nucleotide sequence ID" value="NZ_CP053073.1"/>
</dbReference>
<feature type="transmembrane region" description="Helical" evidence="1">
    <location>
        <begin position="12"/>
        <end position="31"/>
    </location>
</feature>
<gene>
    <name evidence="3" type="ORF">DSM104440_03068</name>
</gene>
<evidence type="ECO:0000256" key="1">
    <source>
        <dbReference type="SAM" id="Phobius"/>
    </source>
</evidence>
<keyword evidence="4" id="KW-1185">Reference proteome</keyword>
<dbReference type="InterPro" id="IPR009936">
    <property type="entry name" value="DUF1468"/>
</dbReference>
<feature type="transmembrane region" description="Helical" evidence="1">
    <location>
        <begin position="137"/>
        <end position="156"/>
    </location>
</feature>
<evidence type="ECO:0000313" key="3">
    <source>
        <dbReference type="EMBL" id="QJR16239.1"/>
    </source>
</evidence>
<organism evidence="3 4">
    <name type="scientific">Usitatibacter palustris</name>
    <dbReference type="NCBI Taxonomy" id="2732487"/>
    <lineage>
        <taxon>Bacteria</taxon>
        <taxon>Pseudomonadati</taxon>
        <taxon>Pseudomonadota</taxon>
        <taxon>Betaproteobacteria</taxon>
        <taxon>Nitrosomonadales</taxon>
        <taxon>Usitatibacteraceae</taxon>
        <taxon>Usitatibacter</taxon>
    </lineage>
</organism>
<keyword evidence="1" id="KW-0812">Transmembrane</keyword>
<name>A0A6M4H922_9PROT</name>
<accession>A0A6M4H922</accession>
<dbReference type="Pfam" id="PF07331">
    <property type="entry name" value="TctB"/>
    <property type="match status" value="1"/>
</dbReference>
<dbReference type="InParanoid" id="A0A6M4H922"/>
<dbReference type="EMBL" id="CP053073">
    <property type="protein sequence ID" value="QJR16239.1"/>
    <property type="molecule type" value="Genomic_DNA"/>
</dbReference>
<keyword evidence="1" id="KW-0472">Membrane</keyword>
<keyword evidence="1" id="KW-1133">Transmembrane helix</keyword>
<dbReference type="Proteomes" id="UP000503096">
    <property type="component" value="Chromosome"/>
</dbReference>
<sequence length="172" mass="18946">MEGQQDRAVGSVRAWEAIVAICFLVFGAVIVWDSKRLGSAWGAEGPQAGYFPFYIGMIIVLASIANLISAFRMSREDGGKPFVMRSQLKMVLTVMIPCTIYVALIVNPVYSLGIYLASALFIAFFMRTLGKYGWAKIAVVSIGVVVAFFLMFEIWFKVPLPKGPIEAMLGFL</sequence>
<dbReference type="KEGG" id="upl:DSM104440_03068"/>
<dbReference type="AlphaFoldDB" id="A0A6M4H922"/>
<feature type="transmembrane region" description="Helical" evidence="1">
    <location>
        <begin position="51"/>
        <end position="68"/>
    </location>
</feature>
<feature type="domain" description="DUF1468" evidence="2">
    <location>
        <begin position="18"/>
        <end position="161"/>
    </location>
</feature>
<protein>
    <recommendedName>
        <fullName evidence="2">DUF1468 domain-containing protein</fullName>
    </recommendedName>
</protein>
<feature type="transmembrane region" description="Helical" evidence="1">
    <location>
        <begin position="88"/>
        <end position="106"/>
    </location>
</feature>
<evidence type="ECO:0000259" key="2">
    <source>
        <dbReference type="Pfam" id="PF07331"/>
    </source>
</evidence>